<evidence type="ECO:0000256" key="2">
    <source>
        <dbReference type="SAM" id="SignalP"/>
    </source>
</evidence>
<feature type="chain" id="PRO_5014863052" evidence="2">
    <location>
        <begin position="20"/>
        <end position="83"/>
    </location>
</feature>
<dbReference type="EMBL" id="GGFM01012274">
    <property type="protein sequence ID" value="MBW33025.1"/>
    <property type="molecule type" value="Transcribed_RNA"/>
</dbReference>
<feature type="signal peptide" evidence="2">
    <location>
        <begin position="1"/>
        <end position="19"/>
    </location>
</feature>
<protein>
    <submittedName>
        <fullName evidence="3">Putative secreted peptide</fullName>
    </submittedName>
</protein>
<organism evidence="3">
    <name type="scientific">Anopheles braziliensis</name>
    <dbReference type="NCBI Taxonomy" id="58242"/>
    <lineage>
        <taxon>Eukaryota</taxon>
        <taxon>Metazoa</taxon>
        <taxon>Ecdysozoa</taxon>
        <taxon>Arthropoda</taxon>
        <taxon>Hexapoda</taxon>
        <taxon>Insecta</taxon>
        <taxon>Pterygota</taxon>
        <taxon>Neoptera</taxon>
        <taxon>Endopterygota</taxon>
        <taxon>Diptera</taxon>
        <taxon>Nematocera</taxon>
        <taxon>Culicoidea</taxon>
        <taxon>Culicidae</taxon>
        <taxon>Anophelinae</taxon>
        <taxon>Anopheles</taxon>
    </lineage>
</organism>
<proteinExistence type="predicted"/>
<name>A0A2M3ZX06_9DIPT</name>
<sequence>MLSFLVLTCAVTFVPICFSILDLESICRNGSTLSRVLWYAGKHTHPPTLGVSRRRSKTDSRRGYSASPSFASRTGFSPVDDGR</sequence>
<feature type="region of interest" description="Disordered" evidence="1">
    <location>
        <begin position="44"/>
        <end position="83"/>
    </location>
</feature>
<keyword evidence="2" id="KW-0732">Signal</keyword>
<reference evidence="3" key="1">
    <citation type="submission" date="2018-01" db="EMBL/GenBank/DDBJ databases">
        <title>An insight into the sialome of Amazonian anophelines.</title>
        <authorList>
            <person name="Ribeiro J.M."/>
            <person name="Scarpassa V."/>
            <person name="Calvo E."/>
        </authorList>
    </citation>
    <scope>NUCLEOTIDE SEQUENCE</scope>
    <source>
        <tissue evidence="3">Salivary glands</tissue>
    </source>
</reference>
<feature type="compositionally biased region" description="Polar residues" evidence="1">
    <location>
        <begin position="66"/>
        <end position="75"/>
    </location>
</feature>
<evidence type="ECO:0000313" key="3">
    <source>
        <dbReference type="EMBL" id="MBW33025.1"/>
    </source>
</evidence>
<dbReference type="AlphaFoldDB" id="A0A2M3ZX06"/>
<evidence type="ECO:0000256" key="1">
    <source>
        <dbReference type="SAM" id="MobiDB-lite"/>
    </source>
</evidence>
<accession>A0A2M3ZX06</accession>